<gene>
    <name evidence="1" type="ORF">E5K00_14840</name>
</gene>
<name>A0A4Z0PV05_9BACT</name>
<protein>
    <submittedName>
        <fullName evidence="1">Uncharacterized protein</fullName>
    </submittedName>
</protein>
<dbReference type="EMBL" id="SRLC01000002">
    <property type="protein sequence ID" value="TGE21557.1"/>
    <property type="molecule type" value="Genomic_DNA"/>
</dbReference>
<dbReference type="RefSeq" id="WP_135464103.1">
    <property type="nucleotide sequence ID" value="NZ_SRLC01000002.1"/>
</dbReference>
<dbReference type="AlphaFoldDB" id="A0A4Z0PV05"/>
<dbReference type="OrthoDB" id="884403at2"/>
<dbReference type="Proteomes" id="UP000297549">
    <property type="component" value="Unassembled WGS sequence"/>
</dbReference>
<sequence length="161" mass="17177">MPKGNNFLAPVAETDAAAARAAIKALQGKLAFVPQQPESLLTPATISSERLPLADLALQAAEQAPNIMRKAADPELLRAKIEGYRALAVLRNMLAPELTRLDNAINVLGSDILFHVNNVHADIESDKGENVDLGELRQSINAYYAKPGNRKGGKGGTDKPS</sequence>
<organism evidence="1 2">
    <name type="scientific">Hymenobacter aquaticus</name>
    <dbReference type="NCBI Taxonomy" id="1867101"/>
    <lineage>
        <taxon>Bacteria</taxon>
        <taxon>Pseudomonadati</taxon>
        <taxon>Bacteroidota</taxon>
        <taxon>Cytophagia</taxon>
        <taxon>Cytophagales</taxon>
        <taxon>Hymenobacteraceae</taxon>
        <taxon>Hymenobacter</taxon>
    </lineage>
</organism>
<evidence type="ECO:0000313" key="1">
    <source>
        <dbReference type="EMBL" id="TGE21557.1"/>
    </source>
</evidence>
<evidence type="ECO:0000313" key="2">
    <source>
        <dbReference type="Proteomes" id="UP000297549"/>
    </source>
</evidence>
<keyword evidence="2" id="KW-1185">Reference proteome</keyword>
<proteinExistence type="predicted"/>
<accession>A0A4Z0PV05</accession>
<reference evidence="1 2" key="1">
    <citation type="submission" date="2019-04" db="EMBL/GenBank/DDBJ databases">
        <authorList>
            <person name="Feng G."/>
            <person name="Zhang J."/>
            <person name="Zhu H."/>
        </authorList>
    </citation>
    <scope>NUCLEOTIDE SEQUENCE [LARGE SCALE GENOMIC DNA]</scope>
    <source>
        <strain evidence="1 2">JCM 31653</strain>
    </source>
</reference>
<comment type="caution">
    <text evidence="1">The sequence shown here is derived from an EMBL/GenBank/DDBJ whole genome shotgun (WGS) entry which is preliminary data.</text>
</comment>